<protein>
    <recommendedName>
        <fullName evidence="3">Acetolactate synthase</fullName>
    </recommendedName>
</protein>
<dbReference type="AlphaFoldDB" id="A0A844CRS0"/>
<evidence type="ECO:0000313" key="1">
    <source>
        <dbReference type="EMBL" id="MRW82983.1"/>
    </source>
</evidence>
<comment type="caution">
    <text evidence="1">The sequence shown here is derived from an EMBL/GenBank/DDBJ whole genome shotgun (WGS) entry which is preliminary data.</text>
</comment>
<gene>
    <name evidence="1" type="ORF">GJ698_02620</name>
</gene>
<evidence type="ECO:0008006" key="3">
    <source>
        <dbReference type="Google" id="ProtNLM"/>
    </source>
</evidence>
<proteinExistence type="predicted"/>
<evidence type="ECO:0000313" key="2">
    <source>
        <dbReference type="Proteomes" id="UP000439986"/>
    </source>
</evidence>
<dbReference type="Proteomes" id="UP000439986">
    <property type="component" value="Unassembled WGS sequence"/>
</dbReference>
<accession>A0A844CRS0</accession>
<organism evidence="1 2">
    <name type="scientific">Duganella aquatilis</name>
    <dbReference type="NCBI Taxonomy" id="2666082"/>
    <lineage>
        <taxon>Bacteria</taxon>
        <taxon>Pseudomonadati</taxon>
        <taxon>Pseudomonadota</taxon>
        <taxon>Betaproteobacteria</taxon>
        <taxon>Burkholderiales</taxon>
        <taxon>Oxalobacteraceae</taxon>
        <taxon>Telluria group</taxon>
        <taxon>Duganella</taxon>
    </lineage>
</organism>
<dbReference type="RefSeq" id="WP_154356011.1">
    <property type="nucleotide sequence ID" value="NZ_WKJL01000001.1"/>
</dbReference>
<dbReference type="EMBL" id="WKJL01000001">
    <property type="protein sequence ID" value="MRW82983.1"/>
    <property type="molecule type" value="Genomic_DNA"/>
</dbReference>
<reference evidence="1 2" key="1">
    <citation type="submission" date="2019-11" db="EMBL/GenBank/DDBJ databases">
        <title>Novel species isolated from a subtropical stream in China.</title>
        <authorList>
            <person name="Lu H."/>
        </authorList>
    </citation>
    <scope>NUCLEOTIDE SEQUENCE [LARGE SCALE GENOMIC DNA]</scope>
    <source>
        <strain evidence="1 2">FT26W</strain>
    </source>
</reference>
<sequence length="106" mass="11754">MDTTQKSYRFCIEPDAPIATLEAALQVVRRLDIELRGLRTTATPGGMEVRMHLAAQEEDILTLCRMRLHNLIGILPIREMPVLVVSRTDAGAMPDVAAGRRRFAPG</sequence>
<name>A0A844CRS0_9BURK</name>
<keyword evidence="2" id="KW-1185">Reference proteome</keyword>